<dbReference type="InterPro" id="IPR031309">
    <property type="entry name" value="Ribosomal_uL5_C"/>
</dbReference>
<gene>
    <name evidence="5 9" type="primary">rplE</name>
    <name evidence="10" type="ORF">HMI49_28245</name>
    <name evidence="9" type="ORF">HNS30_22345</name>
</gene>
<evidence type="ECO:0000259" key="7">
    <source>
        <dbReference type="Pfam" id="PF00281"/>
    </source>
</evidence>
<feature type="domain" description="Large ribosomal subunit protein uL5 N-terminal" evidence="7">
    <location>
        <begin position="62"/>
        <end position="118"/>
    </location>
</feature>
<dbReference type="GO" id="GO:0000049">
    <property type="term" value="F:tRNA binding"/>
    <property type="evidence" value="ECO:0007669"/>
    <property type="project" value="UniProtKB-UniRule"/>
</dbReference>
<dbReference type="GO" id="GO:0006412">
    <property type="term" value="P:translation"/>
    <property type="evidence" value="ECO:0007669"/>
    <property type="project" value="UniProtKB-UniRule"/>
</dbReference>
<dbReference type="RefSeq" id="WP_120523542.1">
    <property type="nucleotide sequence ID" value="NZ_CP102577.1"/>
</dbReference>
<evidence type="ECO:0000256" key="4">
    <source>
        <dbReference type="ARBA" id="ARBA00035245"/>
    </source>
</evidence>
<dbReference type="Proteomes" id="UP000528460">
    <property type="component" value="Unassembled WGS sequence"/>
</dbReference>
<dbReference type="GO" id="GO:1990904">
    <property type="term" value="C:ribonucleoprotein complex"/>
    <property type="evidence" value="ECO:0007669"/>
    <property type="project" value="UniProtKB-KW"/>
</dbReference>
<dbReference type="PANTHER" id="PTHR11994">
    <property type="entry name" value="60S RIBOSOMAL PROTEIN L11-RELATED"/>
    <property type="match status" value="1"/>
</dbReference>
<dbReference type="InterPro" id="IPR031310">
    <property type="entry name" value="Ribosomal_uL5_N"/>
</dbReference>
<reference evidence="11 12" key="1">
    <citation type="submission" date="2020-05" db="EMBL/GenBank/DDBJ databases">
        <authorList>
            <person name="Whitworth D."/>
        </authorList>
    </citation>
    <scope>NUCLEOTIDE SEQUENCE [LARGE SCALE GENOMIC DNA]</scope>
    <source>
        <strain evidence="10 12">AB043B</strain>
        <strain evidence="9 11">CA046A</strain>
    </source>
</reference>
<evidence type="ECO:0000313" key="11">
    <source>
        <dbReference type="Proteomes" id="UP000528460"/>
    </source>
</evidence>
<organism evidence="9 11">
    <name type="scientific">Corallococcus exercitus</name>
    <dbReference type="NCBI Taxonomy" id="2316736"/>
    <lineage>
        <taxon>Bacteria</taxon>
        <taxon>Pseudomonadati</taxon>
        <taxon>Myxococcota</taxon>
        <taxon>Myxococcia</taxon>
        <taxon>Myxococcales</taxon>
        <taxon>Cystobacterineae</taxon>
        <taxon>Myxococcaceae</taxon>
        <taxon>Corallococcus</taxon>
    </lineage>
</organism>
<feature type="compositionally biased region" description="Basic and acidic residues" evidence="6">
    <location>
        <begin position="1"/>
        <end position="11"/>
    </location>
</feature>
<dbReference type="InterPro" id="IPR020929">
    <property type="entry name" value="Ribosomal_uL5_CS"/>
</dbReference>
<evidence type="ECO:0000313" key="9">
    <source>
        <dbReference type="EMBL" id="NOK11784.1"/>
    </source>
</evidence>
<keyword evidence="5" id="KW-0694">RNA-binding</keyword>
<dbReference type="Gene3D" id="3.30.1440.10">
    <property type="match status" value="1"/>
</dbReference>
<feature type="domain" description="Large ribosomal subunit protein uL5 C-terminal" evidence="8">
    <location>
        <begin position="123"/>
        <end position="215"/>
    </location>
</feature>
<accession>A0A3A8IHF1</accession>
<comment type="subunit">
    <text evidence="5">Part of the 50S ribosomal subunit; part of the 5S rRNA/L5/L18/L25 subcomplex. Contacts the 5S rRNA and the P site tRNA. Forms a bridge to the 30S subunit in the 70S ribosome.</text>
</comment>
<dbReference type="InterPro" id="IPR002132">
    <property type="entry name" value="Ribosomal_uL5"/>
</dbReference>
<dbReference type="GO" id="GO:0005840">
    <property type="term" value="C:ribosome"/>
    <property type="evidence" value="ECO:0007669"/>
    <property type="project" value="UniProtKB-KW"/>
</dbReference>
<proteinExistence type="inferred from homology"/>
<dbReference type="GO" id="GO:0003735">
    <property type="term" value="F:structural constituent of ribosome"/>
    <property type="evidence" value="ECO:0007669"/>
    <property type="project" value="InterPro"/>
</dbReference>
<dbReference type="Pfam" id="PF00281">
    <property type="entry name" value="Ribosomal_L5"/>
    <property type="match status" value="1"/>
</dbReference>
<keyword evidence="5" id="KW-0699">rRNA-binding</keyword>
<keyword evidence="5" id="KW-0820">tRNA-binding</keyword>
<protein>
    <recommendedName>
        <fullName evidence="4 5">Large ribosomal subunit protein uL5</fullName>
    </recommendedName>
</protein>
<dbReference type="FunFam" id="3.30.1440.10:FF:000001">
    <property type="entry name" value="50S ribosomal protein L5"/>
    <property type="match status" value="1"/>
</dbReference>
<evidence type="ECO:0000313" key="12">
    <source>
        <dbReference type="Proteomes" id="UP000563426"/>
    </source>
</evidence>
<keyword evidence="2 5" id="KW-0689">Ribosomal protein</keyword>
<dbReference type="EMBL" id="JABFJV010000203">
    <property type="protein sequence ID" value="NOK37096.1"/>
    <property type="molecule type" value="Genomic_DNA"/>
</dbReference>
<dbReference type="PROSITE" id="PS00358">
    <property type="entry name" value="RIBOSOMAL_L5"/>
    <property type="match status" value="1"/>
</dbReference>
<dbReference type="AlphaFoldDB" id="A0A3A8IHF1"/>
<dbReference type="Pfam" id="PF00673">
    <property type="entry name" value="Ribosomal_L5_C"/>
    <property type="match status" value="1"/>
</dbReference>
<dbReference type="Proteomes" id="UP000563426">
    <property type="component" value="Unassembled WGS sequence"/>
</dbReference>
<keyword evidence="3 5" id="KW-0687">Ribonucleoprotein</keyword>
<evidence type="ECO:0000259" key="8">
    <source>
        <dbReference type="Pfam" id="PF00673"/>
    </source>
</evidence>
<dbReference type="NCBIfam" id="NF000585">
    <property type="entry name" value="PRK00010.1"/>
    <property type="match status" value="1"/>
</dbReference>
<dbReference type="EMBL" id="JABFJW010000182">
    <property type="protein sequence ID" value="NOK11784.1"/>
    <property type="molecule type" value="Genomic_DNA"/>
</dbReference>
<dbReference type="InterPro" id="IPR022803">
    <property type="entry name" value="Ribosomal_uL5_dom_sf"/>
</dbReference>
<name>A0A3A8IHF1_9BACT</name>
<evidence type="ECO:0000256" key="2">
    <source>
        <dbReference type="ARBA" id="ARBA00022980"/>
    </source>
</evidence>
<dbReference type="HAMAP" id="MF_01333_B">
    <property type="entry name" value="Ribosomal_uL5_B"/>
    <property type="match status" value="1"/>
</dbReference>
<dbReference type="SUPFAM" id="SSF55282">
    <property type="entry name" value="RL5-like"/>
    <property type="match status" value="1"/>
</dbReference>
<sequence>MADEKKADSKEKKSKKRGKEEAKKVGFAANIEEGLKARSARLKDRFRSEGVPALMKELGLKNPMEVPRLEKIVVNMGLGEALANNKILESAVDQLAAITGQKPVVTRARKSIANFKLRQGQAIGAAVTLRGDRMFEFMDRLITVALPRVRDFKGVSPKAFDGKGNYTLGVREQIIFPEINYDQIEKVKGLNISFVTTAPNDEQGLALMRHFGMPFRQ</sequence>
<dbReference type="OrthoDB" id="9806626at2"/>
<comment type="similarity">
    <text evidence="1 5">Belongs to the universal ribosomal protein uL5 family.</text>
</comment>
<comment type="function">
    <text evidence="5">This is 1 of the proteins that bind and probably mediate the attachment of the 5S RNA into the large ribosomal subunit, where it forms part of the central protuberance. In the 70S ribosome it contacts protein S13 of the 30S subunit (bridge B1b), connecting the 2 subunits; this bridge is implicated in subunit movement. Contacts the P site tRNA; the 5S rRNA and some of its associated proteins might help stabilize positioning of ribosome-bound tRNAs.</text>
</comment>
<keyword evidence="12" id="KW-1185">Reference proteome</keyword>
<evidence type="ECO:0000256" key="1">
    <source>
        <dbReference type="ARBA" id="ARBA00008553"/>
    </source>
</evidence>
<dbReference type="GO" id="GO:0019843">
    <property type="term" value="F:rRNA binding"/>
    <property type="evidence" value="ECO:0007669"/>
    <property type="project" value="UniProtKB-UniRule"/>
</dbReference>
<evidence type="ECO:0000256" key="6">
    <source>
        <dbReference type="SAM" id="MobiDB-lite"/>
    </source>
</evidence>
<evidence type="ECO:0000313" key="10">
    <source>
        <dbReference type="EMBL" id="NOK37096.1"/>
    </source>
</evidence>
<evidence type="ECO:0000256" key="5">
    <source>
        <dbReference type="HAMAP-Rule" id="MF_01333"/>
    </source>
</evidence>
<comment type="caution">
    <text evidence="9">The sequence shown here is derived from an EMBL/GenBank/DDBJ whole genome shotgun (WGS) entry which is preliminary data.</text>
</comment>
<feature type="region of interest" description="Disordered" evidence="6">
    <location>
        <begin position="1"/>
        <end position="23"/>
    </location>
</feature>
<dbReference type="InterPro" id="IPR020930">
    <property type="entry name" value="Ribosomal_uL5_bac-type"/>
</dbReference>
<evidence type="ECO:0000256" key="3">
    <source>
        <dbReference type="ARBA" id="ARBA00023274"/>
    </source>
</evidence>